<keyword evidence="2 5" id="KW-0812">Transmembrane</keyword>
<feature type="transmembrane region" description="Helical" evidence="5">
    <location>
        <begin position="216"/>
        <end position="235"/>
    </location>
</feature>
<feature type="transmembrane region" description="Helical" evidence="5">
    <location>
        <begin position="471"/>
        <end position="493"/>
    </location>
</feature>
<comment type="caution">
    <text evidence="6">The sequence shown here is derived from an EMBL/GenBank/DDBJ whole genome shotgun (WGS) entry which is preliminary data.</text>
</comment>
<sequence>MSPTQEYISDDQDYTMELTESVPLKENIEETKPEEKKTVKATLLHIFRNVTVEPTMFFFVVSLLLTTLTSQNLSLEKACRVNLNITTDICNALRAQDIESRNEYERNTQKLVTASMAWKTYLTATFPCVFALFVGSWSDRTGRRKIFILIPIAGQILVCINGMLNTYFFYELRLEYFVLTEGILEGFSGSWCVCFMVIFTYITAITTIKNRTFRMGLINFSLTAGFPVGMGISGILLKTYGYYVCYGLACGIHAANFTYNLFFIKDTTKTKDQTEVGGQGFLCFLRAFFDLTNIKEIFATILKHGPNNRRARIIVLLVVVAILFGPMHGEISVLYISTRYRFNWDEVKFSIFQTYNFVTHTIGALFSILFFSKYLGWHDALLGIISTVSKILGSFAYCFARSQWVFFLAPLFEILNGTSLLALRSILSKLVAADEFGKVNSLFALTENLMPLLYIPMYTKMYTATMEGLPGAVFLLGAAMTLPAVCAFIWFFYDYRKNLKRSIERNNVD</sequence>
<dbReference type="PANTHER" id="PTHR23507">
    <property type="entry name" value="ZGC:174356"/>
    <property type="match status" value="1"/>
</dbReference>
<dbReference type="InterPro" id="IPR011701">
    <property type="entry name" value="MFS"/>
</dbReference>
<keyword evidence="4 5" id="KW-0472">Membrane</keyword>
<dbReference type="InterPro" id="IPR036259">
    <property type="entry name" value="MFS_trans_sf"/>
</dbReference>
<accession>A0AAV1M9L4</accession>
<name>A0AAV1M9L4_9NEOP</name>
<evidence type="ECO:0000313" key="7">
    <source>
        <dbReference type="Proteomes" id="UP001314205"/>
    </source>
</evidence>
<dbReference type="GO" id="GO:0022857">
    <property type="term" value="F:transmembrane transporter activity"/>
    <property type="evidence" value="ECO:0007669"/>
    <property type="project" value="InterPro"/>
</dbReference>
<feature type="transmembrane region" description="Helical" evidence="5">
    <location>
        <begin position="182"/>
        <end position="204"/>
    </location>
</feature>
<dbReference type="Pfam" id="PF07690">
    <property type="entry name" value="MFS_1"/>
    <property type="match status" value="1"/>
</dbReference>
<evidence type="ECO:0000313" key="6">
    <source>
        <dbReference type="EMBL" id="CAK1603870.1"/>
    </source>
</evidence>
<feature type="transmembrane region" description="Helical" evidence="5">
    <location>
        <begin position="357"/>
        <end position="375"/>
    </location>
</feature>
<evidence type="ECO:0000256" key="1">
    <source>
        <dbReference type="ARBA" id="ARBA00004141"/>
    </source>
</evidence>
<evidence type="ECO:0000256" key="2">
    <source>
        <dbReference type="ARBA" id="ARBA00022692"/>
    </source>
</evidence>
<dbReference type="AlphaFoldDB" id="A0AAV1M9L4"/>
<protein>
    <submittedName>
        <fullName evidence="6">Uncharacterized protein</fullName>
    </submittedName>
</protein>
<proteinExistence type="predicted"/>
<dbReference type="PANTHER" id="PTHR23507:SF1">
    <property type="entry name" value="FI18259P1-RELATED"/>
    <property type="match status" value="1"/>
</dbReference>
<feature type="transmembrane region" description="Helical" evidence="5">
    <location>
        <begin position="116"/>
        <end position="134"/>
    </location>
</feature>
<dbReference type="Gene3D" id="1.20.1250.20">
    <property type="entry name" value="MFS general substrate transporter like domains"/>
    <property type="match status" value="1"/>
</dbReference>
<keyword evidence="3 5" id="KW-1133">Transmembrane helix</keyword>
<feature type="transmembrane region" description="Helical" evidence="5">
    <location>
        <begin position="380"/>
        <end position="400"/>
    </location>
</feature>
<evidence type="ECO:0000256" key="4">
    <source>
        <dbReference type="ARBA" id="ARBA00023136"/>
    </source>
</evidence>
<reference evidence="6 7" key="1">
    <citation type="submission" date="2023-11" db="EMBL/GenBank/DDBJ databases">
        <authorList>
            <person name="Hedman E."/>
            <person name="Englund M."/>
            <person name="Stromberg M."/>
            <person name="Nyberg Akerstrom W."/>
            <person name="Nylinder S."/>
            <person name="Jareborg N."/>
            <person name="Kallberg Y."/>
            <person name="Kronander E."/>
        </authorList>
    </citation>
    <scope>NUCLEOTIDE SEQUENCE [LARGE SCALE GENOMIC DNA]</scope>
</reference>
<dbReference type="SUPFAM" id="SSF103473">
    <property type="entry name" value="MFS general substrate transporter"/>
    <property type="match status" value="1"/>
</dbReference>
<gene>
    <name evidence="6" type="ORF">PARMNEM_LOCUS22172</name>
</gene>
<comment type="subcellular location">
    <subcellularLocation>
        <location evidence="1">Membrane</location>
        <topology evidence="1">Multi-pass membrane protein</topology>
    </subcellularLocation>
</comment>
<feature type="transmembrane region" description="Helical" evidence="5">
    <location>
        <begin position="46"/>
        <end position="65"/>
    </location>
</feature>
<evidence type="ECO:0000256" key="3">
    <source>
        <dbReference type="ARBA" id="ARBA00022989"/>
    </source>
</evidence>
<organism evidence="6 7">
    <name type="scientific">Parnassius mnemosyne</name>
    <name type="common">clouded apollo</name>
    <dbReference type="NCBI Taxonomy" id="213953"/>
    <lineage>
        <taxon>Eukaryota</taxon>
        <taxon>Metazoa</taxon>
        <taxon>Ecdysozoa</taxon>
        <taxon>Arthropoda</taxon>
        <taxon>Hexapoda</taxon>
        <taxon>Insecta</taxon>
        <taxon>Pterygota</taxon>
        <taxon>Neoptera</taxon>
        <taxon>Endopterygota</taxon>
        <taxon>Lepidoptera</taxon>
        <taxon>Glossata</taxon>
        <taxon>Ditrysia</taxon>
        <taxon>Papilionoidea</taxon>
        <taxon>Papilionidae</taxon>
        <taxon>Parnassiinae</taxon>
        <taxon>Parnassini</taxon>
        <taxon>Parnassius</taxon>
        <taxon>Driopa</taxon>
    </lineage>
</organism>
<dbReference type="GO" id="GO:0016020">
    <property type="term" value="C:membrane"/>
    <property type="evidence" value="ECO:0007669"/>
    <property type="project" value="UniProtKB-SubCell"/>
</dbReference>
<dbReference type="EMBL" id="CAVLGL010000159">
    <property type="protein sequence ID" value="CAK1603870.1"/>
    <property type="molecule type" value="Genomic_DNA"/>
</dbReference>
<feature type="transmembrane region" description="Helical" evidence="5">
    <location>
        <begin position="406"/>
        <end position="427"/>
    </location>
</feature>
<feature type="transmembrane region" description="Helical" evidence="5">
    <location>
        <begin position="439"/>
        <end position="459"/>
    </location>
</feature>
<feature type="transmembrane region" description="Helical" evidence="5">
    <location>
        <begin position="146"/>
        <end position="170"/>
    </location>
</feature>
<feature type="transmembrane region" description="Helical" evidence="5">
    <location>
        <begin position="241"/>
        <end position="262"/>
    </location>
</feature>
<keyword evidence="7" id="KW-1185">Reference proteome</keyword>
<feature type="transmembrane region" description="Helical" evidence="5">
    <location>
        <begin position="313"/>
        <end position="337"/>
    </location>
</feature>
<evidence type="ECO:0000256" key="5">
    <source>
        <dbReference type="SAM" id="Phobius"/>
    </source>
</evidence>
<dbReference type="Proteomes" id="UP001314205">
    <property type="component" value="Unassembled WGS sequence"/>
</dbReference>